<comment type="caution">
    <text evidence="4">The sequence shown here is derived from an EMBL/GenBank/DDBJ whole genome shotgun (WGS) entry which is preliminary data.</text>
</comment>
<keyword evidence="5" id="KW-1185">Reference proteome</keyword>
<evidence type="ECO:0000313" key="4">
    <source>
        <dbReference type="EMBL" id="GEN85634.1"/>
    </source>
</evidence>
<dbReference type="InterPro" id="IPR050154">
    <property type="entry name" value="UbiB_kinase"/>
</dbReference>
<name>A0A511ZDV9_9BACI</name>
<dbReference type="Proteomes" id="UP000321558">
    <property type="component" value="Unassembled WGS sequence"/>
</dbReference>
<keyword evidence="2" id="KW-0812">Transmembrane</keyword>
<reference evidence="4 5" key="1">
    <citation type="submission" date="2019-07" db="EMBL/GenBank/DDBJ databases">
        <title>Whole genome shotgun sequence of Oceanobacillus sojae NBRC 105379.</title>
        <authorList>
            <person name="Hosoyama A."/>
            <person name="Uohara A."/>
            <person name="Ohji S."/>
            <person name="Ichikawa N."/>
        </authorList>
    </citation>
    <scope>NUCLEOTIDE SEQUENCE [LARGE SCALE GENOMIC DNA]</scope>
    <source>
        <strain evidence="4 5">NBRC 105379</strain>
    </source>
</reference>
<organism evidence="4 5">
    <name type="scientific">Oceanobacillus sojae</name>
    <dbReference type="NCBI Taxonomy" id="582851"/>
    <lineage>
        <taxon>Bacteria</taxon>
        <taxon>Bacillati</taxon>
        <taxon>Bacillota</taxon>
        <taxon>Bacilli</taxon>
        <taxon>Bacillales</taxon>
        <taxon>Bacillaceae</taxon>
        <taxon>Oceanobacillus</taxon>
    </lineage>
</organism>
<gene>
    <name evidence="4" type="ORF">OSO01_03730</name>
</gene>
<evidence type="ECO:0000259" key="3">
    <source>
        <dbReference type="Pfam" id="PF03109"/>
    </source>
</evidence>
<dbReference type="InterPro" id="IPR011009">
    <property type="entry name" value="Kinase-like_dom_sf"/>
</dbReference>
<dbReference type="PANTHER" id="PTHR10566">
    <property type="entry name" value="CHAPERONE-ACTIVITY OF BC1 COMPLEX CABC1 -RELATED"/>
    <property type="match status" value="1"/>
</dbReference>
<evidence type="ECO:0000313" key="5">
    <source>
        <dbReference type="Proteomes" id="UP000321558"/>
    </source>
</evidence>
<dbReference type="AlphaFoldDB" id="A0A511ZDV9"/>
<feature type="transmembrane region" description="Helical" evidence="2">
    <location>
        <begin position="512"/>
        <end position="534"/>
    </location>
</feature>
<accession>A0A511ZDV9</accession>
<keyword evidence="2" id="KW-1133">Transmembrane helix</keyword>
<dbReference type="InterPro" id="IPR004147">
    <property type="entry name" value="ABC1_dom"/>
</dbReference>
<dbReference type="Pfam" id="PF03109">
    <property type="entry name" value="ABC1"/>
    <property type="match status" value="1"/>
</dbReference>
<feature type="transmembrane region" description="Helical" evidence="2">
    <location>
        <begin position="540"/>
        <end position="566"/>
    </location>
</feature>
<protein>
    <submittedName>
        <fullName evidence="4">ABC transporter</fullName>
    </submittedName>
</protein>
<evidence type="ECO:0000256" key="1">
    <source>
        <dbReference type="ARBA" id="ARBA00009670"/>
    </source>
</evidence>
<comment type="similarity">
    <text evidence="1">Belongs to the protein kinase superfamily. ADCK protein kinase family.</text>
</comment>
<dbReference type="SUPFAM" id="SSF56112">
    <property type="entry name" value="Protein kinase-like (PK-like)"/>
    <property type="match status" value="1"/>
</dbReference>
<dbReference type="RefSeq" id="WP_186813515.1">
    <property type="nucleotide sequence ID" value="NZ_BJYM01000001.1"/>
</dbReference>
<keyword evidence="2" id="KW-0472">Membrane</keyword>
<dbReference type="STRING" id="582851.GCA_900162665_02601"/>
<sequence>MNISKYGGRGRTIFNKRIRHIQRYREILVAFSRNGFGYIVKELGLQKVVSLPERVLKGKKEIHNKTTGERIRFFLEELGPTFVKLGQIASTRNDLIPPDIIKELEKLQDQVGKIPYTDIQEIVERELGEPIQEIFKDFDKTPLAAASIGQVHHAALQTGEEVAVKVQRPNIEKKIHTDLEILMNFAALAETRLEWAKQYKITEIIEEFKASILAELDYTLEGRNAHKIAMNFKNDKEGVKVPDVYWEYTTERVLTMEFVKGIKLDENEQLLREGYQPKIIAEKLIQNLFEQILMDGFFHADPHPGNVMVLPGHQLLFMDFGMVGRLTPMMKDHLTDMIIALARQNTHAIVKAIYKMGVVPDDVDDDMMRADMEELRDKYYDIPFSQVSLGEAVNDLFRVASKHRIRIPADLSLVGKTLLTLEGTVERLDPDISIVKIAQPFGKRLIKEKYRPKKIAEEVYEQVDDYKDIILDLPEHINAIYKLLRSGKFPLEISVARVDMILKKLDRVSNRLSFSIVLLSFSIIMVGLIIGSAIAGEVSYFWSLPVIEIGFVVAVLLFIWLIFSIFRSGRF</sequence>
<evidence type="ECO:0000256" key="2">
    <source>
        <dbReference type="SAM" id="Phobius"/>
    </source>
</evidence>
<feature type="domain" description="ABC1 atypical kinase-like" evidence="3">
    <location>
        <begin position="106"/>
        <end position="351"/>
    </location>
</feature>
<proteinExistence type="inferred from homology"/>
<dbReference type="EMBL" id="BJYM01000001">
    <property type="protein sequence ID" value="GEN85634.1"/>
    <property type="molecule type" value="Genomic_DNA"/>
</dbReference>
<dbReference type="CDD" id="cd05121">
    <property type="entry name" value="ABC1_ADCK3-like"/>
    <property type="match status" value="1"/>
</dbReference>
<dbReference type="PANTHER" id="PTHR10566:SF113">
    <property type="entry name" value="PROTEIN ACTIVITY OF BC1 COMPLEX KINASE 7, CHLOROPLASTIC"/>
    <property type="match status" value="1"/>
</dbReference>